<dbReference type="Pfam" id="PF00072">
    <property type="entry name" value="Response_reg"/>
    <property type="match status" value="1"/>
</dbReference>
<comment type="subcellular location">
    <subcellularLocation>
        <location evidence="2">Cell membrane</location>
        <topology evidence="2">Multi-pass membrane protein</topology>
    </subcellularLocation>
</comment>
<evidence type="ECO:0000256" key="4">
    <source>
        <dbReference type="ARBA" id="ARBA00022475"/>
    </source>
</evidence>
<evidence type="ECO:0000256" key="1">
    <source>
        <dbReference type="ARBA" id="ARBA00000085"/>
    </source>
</evidence>
<dbReference type="AlphaFoldDB" id="A0A085W4B2"/>
<dbReference type="Gene3D" id="3.30.565.10">
    <property type="entry name" value="Histidine kinase-like ATPase, C-terminal domain"/>
    <property type="match status" value="1"/>
</dbReference>
<keyword evidence="14" id="KW-0418">Kinase</keyword>
<keyword evidence="6 10" id="KW-0812">Transmembrane</keyword>
<feature type="domain" description="PAC" evidence="13">
    <location>
        <begin position="381"/>
        <end position="433"/>
    </location>
</feature>
<dbReference type="InterPro" id="IPR001610">
    <property type="entry name" value="PAC"/>
</dbReference>
<dbReference type="InterPro" id="IPR000700">
    <property type="entry name" value="PAS-assoc_C"/>
</dbReference>
<dbReference type="InterPro" id="IPR035965">
    <property type="entry name" value="PAS-like_dom_sf"/>
</dbReference>
<keyword evidence="8 10" id="KW-0472">Membrane</keyword>
<keyword evidence="15" id="KW-1185">Reference proteome</keyword>
<dbReference type="GO" id="GO:0005886">
    <property type="term" value="C:plasma membrane"/>
    <property type="evidence" value="ECO:0007669"/>
    <property type="project" value="UniProtKB-SubCell"/>
</dbReference>
<keyword evidence="4" id="KW-1003">Cell membrane</keyword>
<proteinExistence type="predicted"/>
<dbReference type="Proteomes" id="UP000028725">
    <property type="component" value="Unassembled WGS sequence"/>
</dbReference>
<keyword evidence="14" id="KW-0808">Transferase</keyword>
<dbReference type="SUPFAM" id="SSF52172">
    <property type="entry name" value="CheY-like"/>
    <property type="match status" value="1"/>
</dbReference>
<dbReference type="SUPFAM" id="SSF55874">
    <property type="entry name" value="ATPase domain of HSP90 chaperone/DNA topoisomerase II/histidine kinase"/>
    <property type="match status" value="1"/>
</dbReference>
<comment type="caution">
    <text evidence="14">The sequence shown here is derived from an EMBL/GenBank/DDBJ whole genome shotgun (WGS) entry which is preliminary data.</text>
</comment>
<evidence type="ECO:0000256" key="5">
    <source>
        <dbReference type="ARBA" id="ARBA00022553"/>
    </source>
</evidence>
<dbReference type="PROSITE" id="PS50113">
    <property type="entry name" value="PAC"/>
    <property type="match status" value="1"/>
</dbReference>
<keyword evidence="5 9" id="KW-0597">Phosphoprotein</keyword>
<keyword evidence="7 10" id="KW-1133">Transmembrane helix</keyword>
<feature type="transmembrane region" description="Helical" evidence="10">
    <location>
        <begin position="240"/>
        <end position="261"/>
    </location>
</feature>
<dbReference type="PROSITE" id="PS50109">
    <property type="entry name" value="HIS_KIN"/>
    <property type="match status" value="1"/>
</dbReference>
<dbReference type="EMBL" id="JMCB01000021">
    <property type="protein sequence ID" value="KFE62525.1"/>
    <property type="molecule type" value="Genomic_DNA"/>
</dbReference>
<feature type="transmembrane region" description="Helical" evidence="10">
    <location>
        <begin position="51"/>
        <end position="79"/>
    </location>
</feature>
<dbReference type="InterPro" id="IPR011006">
    <property type="entry name" value="CheY-like_superfamily"/>
</dbReference>
<dbReference type="NCBIfam" id="TIGR00229">
    <property type="entry name" value="sensory_box"/>
    <property type="match status" value="1"/>
</dbReference>
<dbReference type="Pfam" id="PF02518">
    <property type="entry name" value="HATPase_c"/>
    <property type="match status" value="1"/>
</dbReference>
<feature type="transmembrane region" description="Helical" evidence="10">
    <location>
        <begin position="121"/>
        <end position="147"/>
    </location>
</feature>
<feature type="transmembrane region" description="Helical" evidence="10">
    <location>
        <begin position="273"/>
        <end position="296"/>
    </location>
</feature>
<dbReference type="EC" id="2.7.13.3" evidence="3"/>
<evidence type="ECO:0000259" key="11">
    <source>
        <dbReference type="PROSITE" id="PS50109"/>
    </source>
</evidence>
<name>A0A085W4B2_9BACT</name>
<dbReference type="GO" id="GO:0000155">
    <property type="term" value="F:phosphorelay sensor kinase activity"/>
    <property type="evidence" value="ECO:0007669"/>
    <property type="project" value="InterPro"/>
</dbReference>
<evidence type="ECO:0000256" key="10">
    <source>
        <dbReference type="SAM" id="Phobius"/>
    </source>
</evidence>
<organism evidence="14 15">
    <name type="scientific">Hyalangium minutum</name>
    <dbReference type="NCBI Taxonomy" id="394096"/>
    <lineage>
        <taxon>Bacteria</taxon>
        <taxon>Pseudomonadati</taxon>
        <taxon>Myxococcota</taxon>
        <taxon>Myxococcia</taxon>
        <taxon>Myxococcales</taxon>
        <taxon>Cystobacterineae</taxon>
        <taxon>Archangiaceae</taxon>
        <taxon>Hyalangium</taxon>
    </lineage>
</organism>
<evidence type="ECO:0000259" key="13">
    <source>
        <dbReference type="PROSITE" id="PS50113"/>
    </source>
</evidence>
<dbReference type="PANTHER" id="PTHR43065:SF50">
    <property type="entry name" value="HISTIDINE KINASE"/>
    <property type="match status" value="1"/>
</dbReference>
<evidence type="ECO:0000256" key="3">
    <source>
        <dbReference type="ARBA" id="ARBA00012438"/>
    </source>
</evidence>
<evidence type="ECO:0000313" key="14">
    <source>
        <dbReference type="EMBL" id="KFE62525.1"/>
    </source>
</evidence>
<dbReference type="STRING" id="394096.DB31_3959"/>
<dbReference type="InterPro" id="IPR003594">
    <property type="entry name" value="HATPase_dom"/>
</dbReference>
<dbReference type="InterPro" id="IPR000014">
    <property type="entry name" value="PAS"/>
</dbReference>
<dbReference type="SMART" id="SM00388">
    <property type="entry name" value="HisKA"/>
    <property type="match status" value="1"/>
</dbReference>
<comment type="catalytic activity">
    <reaction evidence="1">
        <text>ATP + protein L-histidine = ADP + protein N-phospho-L-histidine.</text>
        <dbReference type="EC" id="2.7.13.3"/>
    </reaction>
</comment>
<accession>A0A085W4B2</accession>
<dbReference type="SMART" id="SM00086">
    <property type="entry name" value="PAC"/>
    <property type="match status" value="1"/>
</dbReference>
<evidence type="ECO:0000256" key="9">
    <source>
        <dbReference type="PROSITE-ProRule" id="PRU00169"/>
    </source>
</evidence>
<dbReference type="InterPro" id="IPR001789">
    <property type="entry name" value="Sig_transdc_resp-reg_receiver"/>
</dbReference>
<dbReference type="Gene3D" id="3.40.50.2300">
    <property type="match status" value="1"/>
</dbReference>
<dbReference type="CDD" id="cd00082">
    <property type="entry name" value="HisKA"/>
    <property type="match status" value="1"/>
</dbReference>
<dbReference type="SMART" id="SM00387">
    <property type="entry name" value="HATPase_c"/>
    <property type="match status" value="1"/>
</dbReference>
<dbReference type="InterPro" id="IPR005467">
    <property type="entry name" value="His_kinase_dom"/>
</dbReference>
<gene>
    <name evidence="14" type="ORF">DB31_3959</name>
</gene>
<dbReference type="InterPro" id="IPR036890">
    <property type="entry name" value="HATPase_C_sf"/>
</dbReference>
<feature type="transmembrane region" description="Helical" evidence="10">
    <location>
        <begin position="217"/>
        <end position="233"/>
    </location>
</feature>
<dbReference type="PRINTS" id="PR00344">
    <property type="entry name" value="BCTRLSENSOR"/>
</dbReference>
<dbReference type="SMART" id="SM00448">
    <property type="entry name" value="REC"/>
    <property type="match status" value="1"/>
</dbReference>
<reference evidence="14 15" key="1">
    <citation type="submission" date="2014-04" db="EMBL/GenBank/DDBJ databases">
        <title>Genome assembly of Hyalangium minutum DSM 14724.</title>
        <authorList>
            <person name="Sharma G."/>
            <person name="Subramanian S."/>
        </authorList>
    </citation>
    <scope>NUCLEOTIDE SEQUENCE [LARGE SCALE GENOMIC DNA]</scope>
    <source>
        <strain evidence="14 15">DSM 14724</strain>
    </source>
</reference>
<dbReference type="Gene3D" id="1.10.287.130">
    <property type="match status" value="1"/>
</dbReference>
<dbReference type="SUPFAM" id="SSF47384">
    <property type="entry name" value="Homodimeric domain of signal transducing histidine kinase"/>
    <property type="match status" value="1"/>
</dbReference>
<evidence type="ECO:0000313" key="15">
    <source>
        <dbReference type="Proteomes" id="UP000028725"/>
    </source>
</evidence>
<dbReference type="PANTHER" id="PTHR43065">
    <property type="entry name" value="SENSOR HISTIDINE KINASE"/>
    <property type="match status" value="1"/>
</dbReference>
<sequence length="813" mass="86514">MTIPGRERIAWAATARGIVTMLALAVVYWLVGKAGLVFSIGAFNVSPVWPASGVALAALLMLGVSYWPGIFFGGLVLCLGMGNPPLASLGSALGGTLEPVLGALLLKRWGFSARLERVQDVVALSVGAALGSSLVGASAATVSLVLWGGLEWTDVAKTIQVWWLGDGIGIAVVTPALLLLRQQRPAGFRWEALALGGCTLLGGLMVSQAGLGGDASWYRATFFFFPLAVWAALRFSPRGVAFVILLFTLCSVWSAEVGLGLSSESTVVAEARVRTLLLLQLAITVNATTGLLLAAVSAGRRDATRQVELLATAVRGLNEGVVINEVTPEGPRVVFANEAFRAMVDLEQEALLRRSPLEHMGDMDPETRQRLEAALREATPFRGQVLLKHRAGSRVHSEVQVSPVRDAGGAVTHLVSIHRDVSATQELSARLMAAERVAAVGTLAAGVGHEIQNPLAYLELNLTGATRSLGKGRAGAAEALSHLLDAQEGAERIRLIVEDLRKFSREGSDGRERVDLREVAAPALRMVRHALRDRAKLVEDYSAIPPVLGSGARLGQVLLNLLVNAVQAVPPGQAEQHTVRIRTLTAPDGQAQLEVSDTGRGIAPEVLPHIFEPFFTTKSHEEGTGLGLSICQQIVRAHGGEILVRSEPGQGSVFTILLPAAPPELPRAAEPAHRPVEQAASPARPARRGRILIVDDEPRLAQSMRLLLAPNHDVVTTTRGSEALEWVASGQRFDLVVCDLQMPGTTGMDIYDWLREQAPELARRLVFMSGGAFTPAASAFIRSVPNQVLEKPVRPEVLLATIDAALEPAPAGT</sequence>
<dbReference type="PROSITE" id="PS50110">
    <property type="entry name" value="RESPONSE_REGULATORY"/>
    <property type="match status" value="1"/>
</dbReference>
<evidence type="ECO:0000256" key="2">
    <source>
        <dbReference type="ARBA" id="ARBA00004651"/>
    </source>
</evidence>
<dbReference type="Pfam" id="PF13426">
    <property type="entry name" value="PAS_9"/>
    <property type="match status" value="1"/>
</dbReference>
<feature type="domain" description="Response regulatory" evidence="12">
    <location>
        <begin position="690"/>
        <end position="806"/>
    </location>
</feature>
<dbReference type="InterPro" id="IPR004358">
    <property type="entry name" value="Sig_transdc_His_kin-like_C"/>
</dbReference>
<dbReference type="SUPFAM" id="SSF55785">
    <property type="entry name" value="PYP-like sensor domain (PAS domain)"/>
    <property type="match status" value="1"/>
</dbReference>
<dbReference type="RefSeq" id="WP_240487106.1">
    <property type="nucleotide sequence ID" value="NZ_JMCB01000021.1"/>
</dbReference>
<feature type="domain" description="Histidine kinase" evidence="11">
    <location>
        <begin position="446"/>
        <end position="662"/>
    </location>
</feature>
<dbReference type="InterPro" id="IPR003661">
    <property type="entry name" value="HisK_dim/P_dom"/>
</dbReference>
<dbReference type="Gene3D" id="3.30.450.20">
    <property type="entry name" value="PAS domain"/>
    <property type="match status" value="1"/>
</dbReference>
<feature type="transmembrane region" description="Helical" evidence="10">
    <location>
        <begin position="192"/>
        <end position="211"/>
    </location>
</feature>
<dbReference type="InterPro" id="IPR007895">
    <property type="entry name" value="MASE1"/>
</dbReference>
<evidence type="ECO:0000256" key="6">
    <source>
        <dbReference type="ARBA" id="ARBA00022692"/>
    </source>
</evidence>
<evidence type="ECO:0000256" key="8">
    <source>
        <dbReference type="ARBA" id="ARBA00023136"/>
    </source>
</evidence>
<dbReference type="Pfam" id="PF05231">
    <property type="entry name" value="MASE1"/>
    <property type="match status" value="1"/>
</dbReference>
<protein>
    <recommendedName>
        <fullName evidence="3">histidine kinase</fullName>
        <ecNumber evidence="3">2.7.13.3</ecNumber>
    </recommendedName>
</protein>
<feature type="modified residue" description="4-aspartylphosphate" evidence="9">
    <location>
        <position position="739"/>
    </location>
</feature>
<evidence type="ECO:0000259" key="12">
    <source>
        <dbReference type="PROSITE" id="PS50110"/>
    </source>
</evidence>
<dbReference type="PATRIC" id="fig|394096.3.peg.7695"/>
<evidence type="ECO:0000256" key="7">
    <source>
        <dbReference type="ARBA" id="ARBA00022989"/>
    </source>
</evidence>
<feature type="transmembrane region" description="Helical" evidence="10">
    <location>
        <begin position="159"/>
        <end position="180"/>
    </location>
</feature>
<dbReference type="InterPro" id="IPR036097">
    <property type="entry name" value="HisK_dim/P_sf"/>
</dbReference>